<evidence type="ECO:0000313" key="11">
    <source>
        <dbReference type="Proteomes" id="UP001497497"/>
    </source>
</evidence>
<evidence type="ECO:0000256" key="8">
    <source>
        <dbReference type="ARBA" id="ARBA00023180"/>
    </source>
</evidence>
<accession>A0AAV2I2D6</accession>
<keyword evidence="8" id="KW-0325">Glycoprotein</keyword>
<dbReference type="PANTHER" id="PTHR28652:SF2">
    <property type="entry name" value="TRANSMEMBRANE PROTEIN 59-LIKE PROTEIN"/>
    <property type="match status" value="1"/>
</dbReference>
<keyword evidence="7 9" id="KW-0472">Membrane</keyword>
<keyword evidence="4" id="KW-0732">Signal</keyword>
<evidence type="ECO:0000256" key="2">
    <source>
        <dbReference type="ARBA" id="ARBA00009643"/>
    </source>
</evidence>
<evidence type="ECO:0000256" key="1">
    <source>
        <dbReference type="ARBA" id="ARBA00004614"/>
    </source>
</evidence>
<evidence type="ECO:0000313" key="10">
    <source>
        <dbReference type="EMBL" id="CAL1540323.1"/>
    </source>
</evidence>
<reference evidence="10 11" key="1">
    <citation type="submission" date="2024-04" db="EMBL/GenBank/DDBJ databases">
        <authorList>
            <consortium name="Genoscope - CEA"/>
            <person name="William W."/>
        </authorList>
    </citation>
    <scope>NUCLEOTIDE SEQUENCE [LARGE SCALE GENOMIC DNA]</scope>
</reference>
<dbReference type="Pfam" id="PF12280">
    <property type="entry name" value="BSMAP"/>
    <property type="match status" value="1"/>
</dbReference>
<keyword evidence="6" id="KW-0333">Golgi apparatus</keyword>
<evidence type="ECO:0008006" key="12">
    <source>
        <dbReference type="Google" id="ProtNLM"/>
    </source>
</evidence>
<evidence type="ECO:0000256" key="7">
    <source>
        <dbReference type="ARBA" id="ARBA00023136"/>
    </source>
</evidence>
<sequence>MTSRNQSHKPQITNKMVTLKNKLFLGCFICTLVSLTTSASLLNFISDIDPCEEVCQKTYPSHTYDKSQSVECCKRGCRLYSIIELVGEEDGVNGTLKSCSENCDDAYPGATDETSACSLGCNSQKPFTDKWGHMIDMDTDFLGDGMPRMMYPFLYMHNMYSNMVDKVTHHMSVSWSFFMQDGSGRLVVIKSQPQVLDMDVQDFDDYSAYKGTSSMLETNIEASDNTATEVLRHSQIKSARSFSDELNAAQSDPWKYQLDDINSSDWLTCIARKTGIPRLLLCMIILLSAVAMIWLCMSAAVTAPEHRISQQKLSINGDLEYLRYLPEKLGIKGIHPQDYVEARPLPLKIRVEQI</sequence>
<keyword evidence="3 9" id="KW-0812">Transmembrane</keyword>
<dbReference type="Proteomes" id="UP001497497">
    <property type="component" value="Unassembled WGS sequence"/>
</dbReference>
<comment type="caution">
    <text evidence="10">The sequence shown here is derived from an EMBL/GenBank/DDBJ whole genome shotgun (WGS) entry which is preliminary data.</text>
</comment>
<name>A0AAV2I2D6_LYMST</name>
<dbReference type="PANTHER" id="PTHR28652">
    <property type="entry name" value="TRANSMEMBRANE PROTEIN 59-LIKE PROTEIN"/>
    <property type="match status" value="1"/>
</dbReference>
<evidence type="ECO:0000256" key="3">
    <source>
        <dbReference type="ARBA" id="ARBA00022692"/>
    </source>
</evidence>
<comment type="similarity">
    <text evidence="2">Belongs to the TMEM59 family.</text>
</comment>
<keyword evidence="5 9" id="KW-1133">Transmembrane helix</keyword>
<dbReference type="AlphaFoldDB" id="A0AAV2I2D6"/>
<evidence type="ECO:0000256" key="4">
    <source>
        <dbReference type="ARBA" id="ARBA00022729"/>
    </source>
</evidence>
<comment type="subcellular location">
    <subcellularLocation>
        <location evidence="1">Golgi apparatus membrane</location>
        <topology evidence="1">Single-pass type I membrane protein</topology>
    </subcellularLocation>
</comment>
<feature type="transmembrane region" description="Helical" evidence="9">
    <location>
        <begin position="278"/>
        <end position="303"/>
    </location>
</feature>
<keyword evidence="11" id="KW-1185">Reference proteome</keyword>
<dbReference type="EMBL" id="CAXITT010000377">
    <property type="protein sequence ID" value="CAL1540323.1"/>
    <property type="molecule type" value="Genomic_DNA"/>
</dbReference>
<evidence type="ECO:0000256" key="9">
    <source>
        <dbReference type="SAM" id="Phobius"/>
    </source>
</evidence>
<protein>
    <recommendedName>
        <fullName evidence="12">Transmembrane protein 59</fullName>
    </recommendedName>
</protein>
<organism evidence="10 11">
    <name type="scientific">Lymnaea stagnalis</name>
    <name type="common">Great pond snail</name>
    <name type="synonym">Helix stagnalis</name>
    <dbReference type="NCBI Taxonomy" id="6523"/>
    <lineage>
        <taxon>Eukaryota</taxon>
        <taxon>Metazoa</taxon>
        <taxon>Spiralia</taxon>
        <taxon>Lophotrochozoa</taxon>
        <taxon>Mollusca</taxon>
        <taxon>Gastropoda</taxon>
        <taxon>Heterobranchia</taxon>
        <taxon>Euthyneura</taxon>
        <taxon>Panpulmonata</taxon>
        <taxon>Hygrophila</taxon>
        <taxon>Lymnaeoidea</taxon>
        <taxon>Lymnaeidae</taxon>
        <taxon>Lymnaea</taxon>
    </lineage>
</organism>
<evidence type="ECO:0000256" key="5">
    <source>
        <dbReference type="ARBA" id="ARBA00022989"/>
    </source>
</evidence>
<evidence type="ECO:0000256" key="6">
    <source>
        <dbReference type="ARBA" id="ARBA00023034"/>
    </source>
</evidence>
<dbReference type="GO" id="GO:0000139">
    <property type="term" value="C:Golgi membrane"/>
    <property type="evidence" value="ECO:0007669"/>
    <property type="project" value="UniProtKB-SubCell"/>
</dbReference>
<proteinExistence type="inferred from homology"/>
<dbReference type="InterPro" id="IPR022065">
    <property type="entry name" value="Uncharacterised_TMEM59"/>
</dbReference>
<gene>
    <name evidence="10" type="ORF">GSLYS_00013972001</name>
</gene>